<evidence type="ECO:0000256" key="2">
    <source>
        <dbReference type="SAM" id="Phobius"/>
    </source>
</evidence>
<protein>
    <submittedName>
        <fullName evidence="3">Uncharacterized protein</fullName>
    </submittedName>
</protein>
<evidence type="ECO:0000256" key="1">
    <source>
        <dbReference type="SAM" id="MobiDB-lite"/>
    </source>
</evidence>
<feature type="compositionally biased region" description="Basic and acidic residues" evidence="1">
    <location>
        <begin position="9"/>
        <end position="23"/>
    </location>
</feature>
<dbReference type="AlphaFoldDB" id="A0A085WWT6"/>
<sequence>MTSKFSRFLHLERSRGERPKPEEPSQLQSGSRFEALARRGEAPQASEVPETHLERFRGEAPLALAPEASGEEHFPRCGRCESENGRYDDTCTVCGADLNTPQQREYNERLRQSRQSEAQAQAQAHAEWRQQQEAQQKQEEAERAALKEKLRNEPWGRGGHELESTPGMWLLGFIPIRWVRWAIAGALCLVPFVIALTGGRDGRRLAAGLGIILVFLFLPFNSKGRNGL</sequence>
<organism evidence="3 4">
    <name type="scientific">Hyalangium minutum</name>
    <dbReference type="NCBI Taxonomy" id="394096"/>
    <lineage>
        <taxon>Bacteria</taxon>
        <taxon>Pseudomonadati</taxon>
        <taxon>Myxococcota</taxon>
        <taxon>Myxococcia</taxon>
        <taxon>Myxococcales</taxon>
        <taxon>Cystobacterineae</taxon>
        <taxon>Archangiaceae</taxon>
        <taxon>Hyalangium</taxon>
    </lineage>
</organism>
<dbReference type="STRING" id="394096.DB31_0410"/>
<feature type="region of interest" description="Disordered" evidence="1">
    <location>
        <begin position="106"/>
        <end position="143"/>
    </location>
</feature>
<keyword evidence="2" id="KW-0812">Transmembrane</keyword>
<keyword evidence="2" id="KW-0472">Membrane</keyword>
<accession>A0A085WWT6</accession>
<feature type="transmembrane region" description="Helical" evidence="2">
    <location>
        <begin position="178"/>
        <end position="199"/>
    </location>
</feature>
<evidence type="ECO:0000313" key="4">
    <source>
        <dbReference type="Proteomes" id="UP000028725"/>
    </source>
</evidence>
<dbReference type="OrthoDB" id="5382187at2"/>
<name>A0A085WWT6_9BACT</name>
<evidence type="ECO:0000313" key="3">
    <source>
        <dbReference type="EMBL" id="KFE72149.1"/>
    </source>
</evidence>
<feature type="transmembrane region" description="Helical" evidence="2">
    <location>
        <begin position="205"/>
        <end position="222"/>
    </location>
</feature>
<keyword evidence="2" id="KW-1133">Transmembrane helix</keyword>
<gene>
    <name evidence="3" type="ORF">DB31_0410</name>
</gene>
<feature type="compositionally biased region" description="Basic and acidic residues" evidence="1">
    <location>
        <begin position="126"/>
        <end position="143"/>
    </location>
</feature>
<feature type="compositionally biased region" description="Basic and acidic residues" evidence="1">
    <location>
        <begin position="49"/>
        <end position="58"/>
    </location>
</feature>
<reference evidence="3 4" key="1">
    <citation type="submission" date="2014-04" db="EMBL/GenBank/DDBJ databases">
        <title>Genome assembly of Hyalangium minutum DSM 14724.</title>
        <authorList>
            <person name="Sharma G."/>
            <person name="Subramanian S."/>
        </authorList>
    </citation>
    <scope>NUCLEOTIDE SEQUENCE [LARGE SCALE GENOMIC DNA]</scope>
    <source>
        <strain evidence="3 4">DSM 14724</strain>
    </source>
</reference>
<dbReference type="EMBL" id="JMCB01000001">
    <property type="protein sequence ID" value="KFE72149.1"/>
    <property type="molecule type" value="Genomic_DNA"/>
</dbReference>
<feature type="region of interest" description="Disordered" evidence="1">
    <location>
        <begin position="1"/>
        <end position="74"/>
    </location>
</feature>
<dbReference type="RefSeq" id="WP_052419650.1">
    <property type="nucleotide sequence ID" value="NZ_JMCB01000001.1"/>
</dbReference>
<keyword evidence="4" id="KW-1185">Reference proteome</keyword>
<proteinExistence type="predicted"/>
<feature type="compositionally biased region" description="Low complexity" evidence="1">
    <location>
        <begin position="113"/>
        <end position="125"/>
    </location>
</feature>
<dbReference type="Proteomes" id="UP000028725">
    <property type="component" value="Unassembled WGS sequence"/>
</dbReference>
<comment type="caution">
    <text evidence="3">The sequence shown here is derived from an EMBL/GenBank/DDBJ whole genome shotgun (WGS) entry which is preliminary data.</text>
</comment>